<evidence type="ECO:0000256" key="9">
    <source>
        <dbReference type="ARBA" id="ARBA00022777"/>
    </source>
</evidence>
<keyword evidence="15" id="KW-1185">Reference proteome</keyword>
<evidence type="ECO:0000256" key="6">
    <source>
        <dbReference type="ARBA" id="ARBA00022556"/>
    </source>
</evidence>
<organism evidence="14 15">
    <name type="scientific">Onishia taeanensis</name>
    <dbReference type="NCBI Taxonomy" id="284577"/>
    <lineage>
        <taxon>Bacteria</taxon>
        <taxon>Pseudomonadati</taxon>
        <taxon>Pseudomonadota</taxon>
        <taxon>Gammaproteobacteria</taxon>
        <taxon>Oceanospirillales</taxon>
        <taxon>Halomonadaceae</taxon>
        <taxon>Onishia</taxon>
    </lineage>
</organism>
<evidence type="ECO:0000256" key="7">
    <source>
        <dbReference type="ARBA" id="ARBA00022679"/>
    </source>
</evidence>
<comment type="pathway">
    <text evidence="2 13">Glycolipid biosynthesis; lipid IV(A) biosynthesis; lipid IV(A) from (3R)-3-hydroxytetradecanoyl-[acyl-carrier-protein] and UDP-N-acetyl-alpha-D-glucosamine: step 6/6.</text>
</comment>
<keyword evidence="9 13" id="KW-0418">Kinase</keyword>
<sequence length="353" mass="38537">MKHYWDRFSERFGEALLAAWYNDAAWLGMLRPLEALYRRQVARRLADFQTGKRPVHHPGVPVVVVGNLTLGGTGKSPLVAWLARYLAERGYRPGILSRGYGGESADYPLRVSAQTPVEVCGDEPLMLSAQAGVPVVVDPKRARGAERLLDEGCDILISDDGLQHLALGRDLELVVVDGQRGFGNGRCLPAGPLREPLSRLESVDALVVNGADSSDVTGAEAATHRFSMTLAPVAWRRLSDDERLPLSPLPFDRQVHGLAGIGNPPRFFATLEGLGLGVTPHPKPDHHRFTPQDLQFGDEAPVVMTAKDAVKCRGFADARCWALDVEARPSAGFIEWFATQLDALTRVAQGERQ</sequence>
<dbReference type="PANTHER" id="PTHR42724:SF1">
    <property type="entry name" value="TETRAACYLDISACCHARIDE 4'-KINASE, MITOCHONDRIAL-RELATED"/>
    <property type="match status" value="1"/>
</dbReference>
<keyword evidence="8 13" id="KW-0547">Nucleotide-binding</keyword>
<keyword evidence="5 13" id="KW-0444">Lipid biosynthesis</keyword>
<accession>A0A1G7R622</accession>
<evidence type="ECO:0000256" key="12">
    <source>
        <dbReference type="ARBA" id="ARBA00029757"/>
    </source>
</evidence>
<evidence type="ECO:0000256" key="4">
    <source>
        <dbReference type="ARBA" id="ARBA00016436"/>
    </source>
</evidence>
<evidence type="ECO:0000256" key="11">
    <source>
        <dbReference type="ARBA" id="ARBA00023098"/>
    </source>
</evidence>
<evidence type="ECO:0000256" key="8">
    <source>
        <dbReference type="ARBA" id="ARBA00022741"/>
    </source>
</evidence>
<dbReference type="Proteomes" id="UP000198641">
    <property type="component" value="Unassembled WGS sequence"/>
</dbReference>
<proteinExistence type="inferred from homology"/>
<dbReference type="SUPFAM" id="SSF52540">
    <property type="entry name" value="P-loop containing nucleoside triphosphate hydrolases"/>
    <property type="match status" value="1"/>
</dbReference>
<dbReference type="STRING" id="284577.SAMN05216571_10463"/>
<dbReference type="RefSeq" id="WP_092524587.1">
    <property type="nucleotide sequence ID" value="NZ_FNCI01000004.1"/>
</dbReference>
<reference evidence="14 15" key="1">
    <citation type="submission" date="2016-10" db="EMBL/GenBank/DDBJ databases">
        <authorList>
            <person name="de Groot N.N."/>
        </authorList>
    </citation>
    <scope>NUCLEOTIDE SEQUENCE [LARGE SCALE GENOMIC DNA]</scope>
    <source>
        <strain evidence="14 15">BH539</strain>
    </source>
</reference>
<evidence type="ECO:0000256" key="3">
    <source>
        <dbReference type="ARBA" id="ARBA00012071"/>
    </source>
</evidence>
<keyword evidence="10 13" id="KW-0067">ATP-binding</keyword>
<evidence type="ECO:0000256" key="10">
    <source>
        <dbReference type="ARBA" id="ARBA00022840"/>
    </source>
</evidence>
<comment type="caution">
    <text evidence="13">Lacks conserved residue(s) required for the propagation of feature annotation.</text>
</comment>
<dbReference type="HAMAP" id="MF_00409">
    <property type="entry name" value="LpxK"/>
    <property type="match status" value="1"/>
</dbReference>
<dbReference type="GO" id="GO:0005886">
    <property type="term" value="C:plasma membrane"/>
    <property type="evidence" value="ECO:0007669"/>
    <property type="project" value="TreeGrafter"/>
</dbReference>
<dbReference type="GO" id="GO:0009029">
    <property type="term" value="F:lipid-A 4'-kinase activity"/>
    <property type="evidence" value="ECO:0007669"/>
    <property type="project" value="UniProtKB-UniRule"/>
</dbReference>
<comment type="function">
    <text evidence="1 13">Transfers the gamma-phosphate of ATP to the 4'-position of a tetraacyldisaccharide 1-phosphate intermediate (termed DS-1-P) to form tetraacyldisaccharide 1,4'-bis-phosphate (lipid IVA).</text>
</comment>
<gene>
    <name evidence="13" type="primary">lpxK</name>
    <name evidence="14" type="ORF">SAMN05216571_10463</name>
</gene>
<dbReference type="UniPathway" id="UPA00359">
    <property type="reaction ID" value="UER00482"/>
</dbReference>
<dbReference type="InterPro" id="IPR003758">
    <property type="entry name" value="LpxK"/>
</dbReference>
<comment type="similarity">
    <text evidence="13">Belongs to the LpxK family.</text>
</comment>
<dbReference type="EC" id="2.7.1.130" evidence="3 13"/>
<evidence type="ECO:0000256" key="1">
    <source>
        <dbReference type="ARBA" id="ARBA00002274"/>
    </source>
</evidence>
<dbReference type="NCBIfam" id="TIGR00682">
    <property type="entry name" value="lpxK"/>
    <property type="match status" value="1"/>
</dbReference>
<dbReference type="InterPro" id="IPR027417">
    <property type="entry name" value="P-loop_NTPase"/>
</dbReference>
<dbReference type="Pfam" id="PF02606">
    <property type="entry name" value="LpxK"/>
    <property type="match status" value="1"/>
</dbReference>
<protein>
    <recommendedName>
        <fullName evidence="4 13">Tetraacyldisaccharide 4'-kinase</fullName>
        <ecNumber evidence="3 13">2.7.1.130</ecNumber>
    </recommendedName>
    <alternativeName>
        <fullName evidence="12 13">Lipid A 4'-kinase</fullName>
    </alternativeName>
</protein>
<dbReference type="EMBL" id="FNCI01000004">
    <property type="protein sequence ID" value="SDG06145.1"/>
    <property type="molecule type" value="Genomic_DNA"/>
</dbReference>
<dbReference type="GO" id="GO:0009245">
    <property type="term" value="P:lipid A biosynthetic process"/>
    <property type="evidence" value="ECO:0007669"/>
    <property type="project" value="UniProtKB-UniRule"/>
</dbReference>
<evidence type="ECO:0000256" key="13">
    <source>
        <dbReference type="HAMAP-Rule" id="MF_00409"/>
    </source>
</evidence>
<evidence type="ECO:0000313" key="15">
    <source>
        <dbReference type="Proteomes" id="UP000198641"/>
    </source>
</evidence>
<keyword evidence="6 13" id="KW-0441">Lipid A biosynthesis</keyword>
<keyword evidence="11 13" id="KW-0443">Lipid metabolism</keyword>
<dbReference type="GO" id="GO:0005524">
    <property type="term" value="F:ATP binding"/>
    <property type="evidence" value="ECO:0007669"/>
    <property type="project" value="UniProtKB-UniRule"/>
</dbReference>
<evidence type="ECO:0000256" key="2">
    <source>
        <dbReference type="ARBA" id="ARBA00004870"/>
    </source>
</evidence>
<evidence type="ECO:0000313" key="14">
    <source>
        <dbReference type="EMBL" id="SDG06145.1"/>
    </source>
</evidence>
<dbReference type="GO" id="GO:0009244">
    <property type="term" value="P:lipopolysaccharide core region biosynthetic process"/>
    <property type="evidence" value="ECO:0007669"/>
    <property type="project" value="TreeGrafter"/>
</dbReference>
<comment type="catalytic activity">
    <reaction evidence="13">
        <text>a lipid A disaccharide + ATP = a lipid IVA + ADP + H(+)</text>
        <dbReference type="Rhea" id="RHEA:67840"/>
        <dbReference type="ChEBI" id="CHEBI:15378"/>
        <dbReference type="ChEBI" id="CHEBI:30616"/>
        <dbReference type="ChEBI" id="CHEBI:176343"/>
        <dbReference type="ChEBI" id="CHEBI:176425"/>
        <dbReference type="ChEBI" id="CHEBI:456216"/>
        <dbReference type="EC" id="2.7.1.130"/>
    </reaction>
</comment>
<name>A0A1G7R622_9GAMM</name>
<dbReference type="PANTHER" id="PTHR42724">
    <property type="entry name" value="TETRAACYLDISACCHARIDE 4'-KINASE"/>
    <property type="match status" value="1"/>
</dbReference>
<dbReference type="AlphaFoldDB" id="A0A1G7R622"/>
<evidence type="ECO:0000256" key="5">
    <source>
        <dbReference type="ARBA" id="ARBA00022516"/>
    </source>
</evidence>
<keyword evidence="7 13" id="KW-0808">Transferase</keyword>
<dbReference type="OrthoDB" id="9766423at2"/>